<organism evidence="1">
    <name type="scientific">Diabrotica virgifera virgifera</name>
    <name type="common">western corn rootworm</name>
    <dbReference type="NCBI Taxonomy" id="50390"/>
    <lineage>
        <taxon>Eukaryota</taxon>
        <taxon>Metazoa</taxon>
        <taxon>Ecdysozoa</taxon>
        <taxon>Arthropoda</taxon>
        <taxon>Hexapoda</taxon>
        <taxon>Insecta</taxon>
        <taxon>Pterygota</taxon>
        <taxon>Neoptera</taxon>
        <taxon>Endopterygota</taxon>
        <taxon>Coleoptera</taxon>
        <taxon>Polyphaga</taxon>
        <taxon>Cucujiformia</taxon>
        <taxon>Chrysomeloidea</taxon>
        <taxon>Chrysomelidae</taxon>
        <taxon>Galerucinae</taxon>
        <taxon>Diabroticina</taxon>
        <taxon>Diabroticites</taxon>
        <taxon>Diabrotica</taxon>
    </lineage>
</organism>
<name>A0A6P7GQ61_DIAVI</name>
<sequence length="180" mass="20466">MSKLIRDQQIDLKLNGDKVNIQARYKSSYNNTASSKSLSLAKRFLRPASTIPSLNLEERTNSDNETISANRPASAGYIPKRSHYFHKCYLNSLEDGTEDFEDDILPSSFILQDMLNVPANCWKMETQKQLDCLDNSDLELVQLNSKSKANIVEEQFSVSSVENEIKKMLDKNKIGEKNLN</sequence>
<evidence type="ECO:0000313" key="1">
    <source>
        <dbReference type="RefSeq" id="XP_028151734.1"/>
    </source>
</evidence>
<dbReference type="RefSeq" id="XP_028151734.1">
    <property type="nucleotide sequence ID" value="XM_028295933.1"/>
</dbReference>
<reference evidence="1" key="1">
    <citation type="submission" date="2025-08" db="UniProtKB">
        <authorList>
            <consortium name="RefSeq"/>
        </authorList>
    </citation>
    <scope>IDENTIFICATION</scope>
    <source>
        <tissue evidence="1">Whole insect</tissue>
    </source>
</reference>
<gene>
    <name evidence="1" type="primary">LOC114345109</name>
</gene>
<protein>
    <submittedName>
        <fullName evidence="1">Uncharacterized protein LOC114345109</fullName>
    </submittedName>
</protein>
<proteinExistence type="predicted"/>
<accession>A0A6P7GQ61</accession>
<dbReference type="OrthoDB" id="6783940at2759"/>
<dbReference type="AlphaFoldDB" id="A0A6P7GQ61"/>
<dbReference type="InParanoid" id="A0A6P7GQ61"/>